<feature type="region of interest" description="Disordered" evidence="1">
    <location>
        <begin position="143"/>
        <end position="208"/>
    </location>
</feature>
<gene>
    <name evidence="2" type="ORF">M9458_029245</name>
</gene>
<feature type="region of interest" description="Disordered" evidence="1">
    <location>
        <begin position="1"/>
        <end position="40"/>
    </location>
</feature>
<keyword evidence="3" id="KW-1185">Reference proteome</keyword>
<dbReference type="AlphaFoldDB" id="A0ABD0PSY4"/>
<feature type="compositionally biased region" description="Low complexity" evidence="1">
    <location>
        <begin position="86"/>
        <end position="95"/>
    </location>
</feature>
<sequence length="208" mass="22092">LSSMSKFDPPAKGVKNSVPHPFLTTSKLSKPVEPRGSAMNVADLPTFSPSLYPPSAFNYERPRHFIQSLPSFHTPDTEISKPNNFSPPASTAAPLLSPPQPGPARTSMCSSMTLIPKPRSSPNNEKQSSAAFLSSVLPSLSSSQAKCISIPQSPSPTPKAQEQPLPPPVQMLNHAPATAPPRISPDPPKTTAPPPQPPPVSHMSYTPN</sequence>
<feature type="region of interest" description="Disordered" evidence="1">
    <location>
        <begin position="68"/>
        <end position="130"/>
    </location>
</feature>
<organism evidence="2 3">
    <name type="scientific">Cirrhinus mrigala</name>
    <name type="common">Mrigala</name>
    <dbReference type="NCBI Taxonomy" id="683832"/>
    <lineage>
        <taxon>Eukaryota</taxon>
        <taxon>Metazoa</taxon>
        <taxon>Chordata</taxon>
        <taxon>Craniata</taxon>
        <taxon>Vertebrata</taxon>
        <taxon>Euteleostomi</taxon>
        <taxon>Actinopterygii</taxon>
        <taxon>Neopterygii</taxon>
        <taxon>Teleostei</taxon>
        <taxon>Ostariophysi</taxon>
        <taxon>Cypriniformes</taxon>
        <taxon>Cyprinidae</taxon>
        <taxon>Labeoninae</taxon>
        <taxon>Labeonini</taxon>
        <taxon>Cirrhinus</taxon>
    </lineage>
</organism>
<protein>
    <submittedName>
        <fullName evidence="2">Uncharacterized protein</fullName>
    </submittedName>
</protein>
<feature type="non-terminal residue" evidence="2">
    <location>
        <position position="208"/>
    </location>
</feature>
<evidence type="ECO:0000313" key="2">
    <source>
        <dbReference type="EMBL" id="KAL0176915.1"/>
    </source>
</evidence>
<feature type="compositionally biased region" description="Pro residues" evidence="1">
    <location>
        <begin position="178"/>
        <end position="200"/>
    </location>
</feature>
<proteinExistence type="predicted"/>
<accession>A0ABD0PSY4</accession>
<evidence type="ECO:0000313" key="3">
    <source>
        <dbReference type="Proteomes" id="UP001529510"/>
    </source>
</evidence>
<comment type="caution">
    <text evidence="2">The sequence shown here is derived from an EMBL/GenBank/DDBJ whole genome shotgun (WGS) entry which is preliminary data.</text>
</comment>
<dbReference type="EMBL" id="JAMKFB020000014">
    <property type="protein sequence ID" value="KAL0176915.1"/>
    <property type="molecule type" value="Genomic_DNA"/>
</dbReference>
<name>A0ABD0PSY4_CIRMR</name>
<feature type="non-terminal residue" evidence="2">
    <location>
        <position position="1"/>
    </location>
</feature>
<evidence type="ECO:0000256" key="1">
    <source>
        <dbReference type="SAM" id="MobiDB-lite"/>
    </source>
</evidence>
<reference evidence="2 3" key="1">
    <citation type="submission" date="2024-05" db="EMBL/GenBank/DDBJ databases">
        <title>Genome sequencing and assembly of Indian major carp, Cirrhinus mrigala (Hamilton, 1822).</title>
        <authorList>
            <person name="Mohindra V."/>
            <person name="Chowdhury L.M."/>
            <person name="Lal K."/>
            <person name="Jena J.K."/>
        </authorList>
    </citation>
    <scope>NUCLEOTIDE SEQUENCE [LARGE SCALE GENOMIC DNA]</scope>
    <source>
        <strain evidence="2">CM1030</strain>
        <tissue evidence="2">Blood</tissue>
    </source>
</reference>
<dbReference type="Proteomes" id="UP001529510">
    <property type="component" value="Unassembled WGS sequence"/>
</dbReference>